<keyword evidence="3" id="KW-0732">Signal</keyword>
<gene>
    <name evidence="4" type="ORF">ACFQZP_43740</name>
</gene>
<feature type="transmembrane region" description="Helical" evidence="2">
    <location>
        <begin position="191"/>
        <end position="215"/>
    </location>
</feature>
<evidence type="ECO:0000256" key="1">
    <source>
        <dbReference type="SAM" id="MobiDB-lite"/>
    </source>
</evidence>
<dbReference type="RefSeq" id="WP_381264179.1">
    <property type="nucleotide sequence ID" value="NZ_JBHTBI010000093.1"/>
</dbReference>
<keyword evidence="2" id="KW-1133">Transmembrane helix</keyword>
<feature type="chain" id="PRO_5045457708" evidence="3">
    <location>
        <begin position="22"/>
        <end position="342"/>
    </location>
</feature>
<evidence type="ECO:0000313" key="5">
    <source>
        <dbReference type="Proteomes" id="UP001596957"/>
    </source>
</evidence>
<keyword evidence="5" id="KW-1185">Reference proteome</keyword>
<name>A0ABW2VY40_9ACTN</name>
<feature type="transmembrane region" description="Helical" evidence="2">
    <location>
        <begin position="42"/>
        <end position="60"/>
    </location>
</feature>
<organism evidence="4 5">
    <name type="scientific">Streptomyces lutosisoli</name>
    <dbReference type="NCBI Taxonomy" id="2665721"/>
    <lineage>
        <taxon>Bacteria</taxon>
        <taxon>Bacillati</taxon>
        <taxon>Actinomycetota</taxon>
        <taxon>Actinomycetes</taxon>
        <taxon>Kitasatosporales</taxon>
        <taxon>Streptomycetaceae</taxon>
        <taxon>Streptomyces</taxon>
    </lineage>
</organism>
<dbReference type="PANTHER" id="PTHR40761">
    <property type="entry name" value="CONSERVED INTEGRAL MEMBRANE ALANINE VALINE AND LEUCINE RICH PROTEIN-RELATED"/>
    <property type="match status" value="1"/>
</dbReference>
<evidence type="ECO:0000256" key="2">
    <source>
        <dbReference type="SAM" id="Phobius"/>
    </source>
</evidence>
<dbReference type="Proteomes" id="UP001596957">
    <property type="component" value="Unassembled WGS sequence"/>
</dbReference>
<dbReference type="PANTHER" id="PTHR40761:SF1">
    <property type="entry name" value="CONSERVED INTEGRAL MEMBRANE ALANINE VALINE AND LEUCINE RICH PROTEIN-RELATED"/>
    <property type="match status" value="1"/>
</dbReference>
<accession>A0ABW2VY40</accession>
<feature type="transmembrane region" description="Helical" evidence="2">
    <location>
        <begin position="157"/>
        <end position="179"/>
    </location>
</feature>
<comment type="caution">
    <text evidence="4">The sequence shown here is derived from an EMBL/GenBank/DDBJ whole genome shotgun (WGS) entry which is preliminary data.</text>
</comment>
<sequence>MFPVLTLGVASALAYAGAAVAQRAVASSAGERGRRGALRGATWWVSLLLNLLGAALHTAALRFGSLVAVQMLGVLTLVTAPLLSAAVLRRRTTAAQCSGIAFTVAGVAGLLFLTRSAQSSRTLAPSETVGVVGLTVAVLGISTVAAAVGRSRTTTSLWYAVAAGVAFGAASALTQTAVLKLTDGGALRLPVSAVLLMVGVVCLAMAGLVLCQLAYRGGLEAPLATLTLVNPVFAALIGVVVLGDRYATGIPGALAGLAATAAAGRGVFVLAHTRSEPATAPERRPAVGRRPGPVLALGQPVEVHFDGGHEPLDEFLEVERGQRLHPQDVPQHHQAGELRGHE</sequence>
<feature type="transmembrane region" description="Helical" evidence="2">
    <location>
        <begin position="67"/>
        <end position="87"/>
    </location>
</feature>
<feature type="signal peptide" evidence="3">
    <location>
        <begin position="1"/>
        <end position="21"/>
    </location>
</feature>
<evidence type="ECO:0000313" key="4">
    <source>
        <dbReference type="EMBL" id="MFD0288410.1"/>
    </source>
</evidence>
<feature type="transmembrane region" description="Helical" evidence="2">
    <location>
        <begin position="221"/>
        <end position="242"/>
    </location>
</feature>
<feature type="transmembrane region" description="Helical" evidence="2">
    <location>
        <begin position="93"/>
        <end position="114"/>
    </location>
</feature>
<reference evidence="5" key="1">
    <citation type="journal article" date="2019" name="Int. J. Syst. Evol. Microbiol.">
        <title>The Global Catalogue of Microorganisms (GCM) 10K type strain sequencing project: providing services to taxonomists for standard genome sequencing and annotation.</title>
        <authorList>
            <consortium name="The Broad Institute Genomics Platform"/>
            <consortium name="The Broad Institute Genome Sequencing Center for Infectious Disease"/>
            <person name="Wu L."/>
            <person name="Ma J."/>
        </authorList>
    </citation>
    <scope>NUCLEOTIDE SEQUENCE [LARGE SCALE GENOMIC DNA]</scope>
    <source>
        <strain evidence="5">CGMCC 4.7198</strain>
    </source>
</reference>
<protein>
    <submittedName>
        <fullName evidence="4">DMT family transporter</fullName>
    </submittedName>
</protein>
<feature type="transmembrane region" description="Helical" evidence="2">
    <location>
        <begin position="126"/>
        <end position="145"/>
    </location>
</feature>
<feature type="region of interest" description="Disordered" evidence="1">
    <location>
        <begin position="321"/>
        <end position="342"/>
    </location>
</feature>
<keyword evidence="2" id="KW-0472">Membrane</keyword>
<evidence type="ECO:0000256" key="3">
    <source>
        <dbReference type="SAM" id="SignalP"/>
    </source>
</evidence>
<keyword evidence="2" id="KW-0812">Transmembrane</keyword>
<dbReference type="NCBIfam" id="NF038012">
    <property type="entry name" value="DMT_1"/>
    <property type="match status" value="1"/>
</dbReference>
<dbReference type="EMBL" id="JBHTEC010000007">
    <property type="protein sequence ID" value="MFD0288410.1"/>
    <property type="molecule type" value="Genomic_DNA"/>
</dbReference>
<proteinExistence type="predicted"/>